<dbReference type="Proteomes" id="UP000324585">
    <property type="component" value="Unassembled WGS sequence"/>
</dbReference>
<dbReference type="SUPFAM" id="SSF53187">
    <property type="entry name" value="Zn-dependent exopeptidases"/>
    <property type="match status" value="1"/>
</dbReference>
<comment type="caution">
    <text evidence="5">The sequence shown here is derived from an EMBL/GenBank/DDBJ whole genome shotgun (WGS) entry which is preliminary data.</text>
</comment>
<keyword evidence="2" id="KW-0479">Metal-binding</keyword>
<evidence type="ECO:0000259" key="4">
    <source>
        <dbReference type="Pfam" id="PF07687"/>
    </source>
</evidence>
<accession>A0A5J4YQJ2</accession>
<dbReference type="GO" id="GO:0008233">
    <property type="term" value="F:peptidase activity"/>
    <property type="evidence" value="ECO:0007669"/>
    <property type="project" value="UniProtKB-KW"/>
</dbReference>
<evidence type="ECO:0000256" key="1">
    <source>
        <dbReference type="ARBA" id="ARBA00022670"/>
    </source>
</evidence>
<evidence type="ECO:0000313" key="5">
    <source>
        <dbReference type="EMBL" id="KAA8492964.1"/>
    </source>
</evidence>
<evidence type="ECO:0000256" key="2">
    <source>
        <dbReference type="ARBA" id="ARBA00022723"/>
    </source>
</evidence>
<evidence type="ECO:0000256" key="3">
    <source>
        <dbReference type="ARBA" id="ARBA00022801"/>
    </source>
</evidence>
<gene>
    <name evidence="5" type="ORF">FVE85_9236</name>
</gene>
<dbReference type="Pfam" id="PF01546">
    <property type="entry name" value="Peptidase_M20"/>
    <property type="match status" value="1"/>
</dbReference>
<dbReference type="Gene3D" id="3.40.630.10">
    <property type="entry name" value="Zn peptidases"/>
    <property type="match status" value="1"/>
</dbReference>
<dbReference type="InterPro" id="IPR002933">
    <property type="entry name" value="Peptidase_M20"/>
</dbReference>
<dbReference type="OMA" id="CKGNIVM"/>
<dbReference type="AlphaFoldDB" id="A0A5J4YQJ2"/>
<keyword evidence="1" id="KW-0645">Protease</keyword>
<sequence length="471" mass="51911">MERALEMVDELAADFVHLLRDGVRIPSVSNEIERHDDVCAMGAFVAQLARDRGADSVLVVDDLGKLENGNPIPPVVLAQWGSDPAKHTLCVYGHYDVMPAAVEDGWEHQADPFELVEKDMDGIGTVLFGRGSTDDKGPLLGWFCALQAMQAAGMALPVNLKLVAEGREEAGSEGMDKLVSTHPFFKENVDMFCISDNYWLGGFPCITYGLRGFCGMNVTVTGPERNLHSGIFGGLVVDPYLQVIQLLQSLTDAQGDIVIPSVLEDVQEVTDEERELYEAIHFDPESWRRESGLPHIKGDSKVDVLMRRWRFPSLTIHGIEASSPMNATIIASSVSARFSVRLVPDMDPAVTFEKIKAHLEQHFASLPGKNRLDVSMTYGARAFVSDWHHYNFASAHAAVKDVYHVEPEMTREGGSIPVSLVFQNTGRNVCLLPIGDFDGNAHGPNENISKKNFLQGIKLFVAYMHHLGKAQ</sequence>
<dbReference type="Pfam" id="PF07687">
    <property type="entry name" value="M20_dimer"/>
    <property type="match status" value="1"/>
</dbReference>
<dbReference type="GO" id="GO:0046872">
    <property type="term" value="F:metal ion binding"/>
    <property type="evidence" value="ECO:0007669"/>
    <property type="project" value="UniProtKB-KW"/>
</dbReference>
<proteinExistence type="predicted"/>
<dbReference type="GO" id="GO:0006508">
    <property type="term" value="P:proteolysis"/>
    <property type="evidence" value="ECO:0007669"/>
    <property type="project" value="UniProtKB-KW"/>
</dbReference>
<keyword evidence="3" id="KW-0378">Hydrolase</keyword>
<dbReference type="InterPro" id="IPR011650">
    <property type="entry name" value="Peptidase_M20_dimer"/>
</dbReference>
<dbReference type="InterPro" id="IPR051458">
    <property type="entry name" value="Cyt/Met_Dipeptidase"/>
</dbReference>
<dbReference type="PANTHER" id="PTHR43270:SF4">
    <property type="entry name" value="CARNOSINE DIPEPTIDASE 2, ISOFORM A"/>
    <property type="match status" value="1"/>
</dbReference>
<keyword evidence="6" id="KW-1185">Reference proteome</keyword>
<dbReference type="PANTHER" id="PTHR43270">
    <property type="entry name" value="BETA-ALA-HIS DIPEPTIDASE"/>
    <property type="match status" value="1"/>
</dbReference>
<feature type="domain" description="Peptidase M20 dimerisation" evidence="4">
    <location>
        <begin position="208"/>
        <end position="364"/>
    </location>
</feature>
<reference evidence="6" key="1">
    <citation type="journal article" date="2019" name="Nat. Commun.">
        <title>Expansion of phycobilisome linker gene families in mesophilic red algae.</title>
        <authorList>
            <person name="Lee J."/>
            <person name="Kim D."/>
            <person name="Bhattacharya D."/>
            <person name="Yoon H.S."/>
        </authorList>
    </citation>
    <scope>NUCLEOTIDE SEQUENCE [LARGE SCALE GENOMIC DNA]</scope>
    <source>
        <strain evidence="6">CCMP 1328</strain>
    </source>
</reference>
<dbReference type="OrthoDB" id="7832001at2759"/>
<dbReference type="Gene3D" id="3.30.70.360">
    <property type="match status" value="1"/>
</dbReference>
<name>A0A5J4YQJ2_PORPP</name>
<protein>
    <submittedName>
        <fullName evidence="5">Cytosolic non-specific dipeptidase</fullName>
    </submittedName>
</protein>
<dbReference type="EMBL" id="VRMN01000008">
    <property type="protein sequence ID" value="KAA8492964.1"/>
    <property type="molecule type" value="Genomic_DNA"/>
</dbReference>
<organism evidence="5 6">
    <name type="scientific">Porphyridium purpureum</name>
    <name type="common">Red alga</name>
    <name type="synonym">Porphyridium cruentum</name>
    <dbReference type="NCBI Taxonomy" id="35688"/>
    <lineage>
        <taxon>Eukaryota</taxon>
        <taxon>Rhodophyta</taxon>
        <taxon>Bangiophyceae</taxon>
        <taxon>Porphyridiales</taxon>
        <taxon>Porphyridiaceae</taxon>
        <taxon>Porphyridium</taxon>
    </lineage>
</organism>
<evidence type="ECO:0000313" key="6">
    <source>
        <dbReference type="Proteomes" id="UP000324585"/>
    </source>
</evidence>